<dbReference type="RefSeq" id="WP_148901340.1">
    <property type="nucleotide sequence ID" value="NZ_VSZQ01000007.1"/>
</dbReference>
<reference evidence="1 2" key="1">
    <citation type="submission" date="2019-08" db="EMBL/GenBank/DDBJ databases">
        <title>Draft genome for granaticin producer strain Streptomyces parvus C05.</title>
        <authorList>
            <person name="Gonzalez-Pimentel J.L."/>
        </authorList>
    </citation>
    <scope>NUCLEOTIDE SEQUENCE [LARGE SCALE GENOMIC DNA]</scope>
    <source>
        <strain evidence="1 2">C05</strain>
    </source>
</reference>
<protein>
    <submittedName>
        <fullName evidence="1">Uncharacterized protein</fullName>
    </submittedName>
</protein>
<evidence type="ECO:0000313" key="1">
    <source>
        <dbReference type="EMBL" id="TYR66166.1"/>
    </source>
</evidence>
<comment type="caution">
    <text evidence="1">The sequence shown here is derived from an EMBL/GenBank/DDBJ whole genome shotgun (WGS) entry which is preliminary data.</text>
</comment>
<dbReference type="EMBL" id="VSZQ01000007">
    <property type="protein sequence ID" value="TYR66166.1"/>
    <property type="molecule type" value="Genomic_DNA"/>
</dbReference>
<keyword evidence="2" id="KW-1185">Reference proteome</keyword>
<sequence>MRHQDLFHGGVPGLGMGAPLFPPSKSQTTATTQRYALPTSAARDAGWVYLTPDPEIAAAYAAMYPDGALYIAEPLGPMEPDPMSPSPGVMWRCRAARVLVPVIECVTLKSQPHLIEMALEAFRTGDVSDTDRKIAAILDERPWMQPPGWDTALCTPHV</sequence>
<evidence type="ECO:0000313" key="2">
    <source>
        <dbReference type="Proteomes" id="UP000323242"/>
    </source>
</evidence>
<dbReference type="Proteomes" id="UP000323242">
    <property type="component" value="Unassembled WGS sequence"/>
</dbReference>
<organism evidence="1 2">
    <name type="scientific">Streptomyces parvus</name>
    <dbReference type="NCBI Taxonomy" id="66428"/>
    <lineage>
        <taxon>Bacteria</taxon>
        <taxon>Bacillati</taxon>
        <taxon>Actinomycetota</taxon>
        <taxon>Actinomycetes</taxon>
        <taxon>Kitasatosporales</taxon>
        <taxon>Streptomycetaceae</taxon>
        <taxon>Streptomyces</taxon>
    </lineage>
</organism>
<name>A0A5D4JMT6_9ACTN</name>
<dbReference type="AlphaFoldDB" id="A0A5D4JMT6"/>
<accession>A0A5D4JMT6</accession>
<gene>
    <name evidence="1" type="ORF">FY004_02340</name>
</gene>
<proteinExistence type="predicted"/>